<accession>A0AA36DX79</accession>
<evidence type="ECO:0000313" key="3">
    <source>
        <dbReference type="Proteomes" id="UP001177003"/>
    </source>
</evidence>
<sequence>MYSLGKPTEIGRMMLYRLEIIDVIAVMLPLYFFCRRLFVEVASQLYWHRRFPSPSKARMLPGTRHLLLLLTAKESRCRCPDDHPPDSCSRSLPPSAVAVFFSFPKFSSISTRFPLIRKNTWMNWCVGTTLLPNFNKVRIFQPFPVVYFQYELVGGDIGQVFFHPILKLNCLLEAIKTIGSNLGSFGDLNLLKIIGECSHMIYVPNSLSITSLLGLTTITFGGMLMYHEEHVISTIHNEKRCLWSFPF</sequence>
<keyword evidence="1" id="KW-0472">Membrane</keyword>
<dbReference type="EMBL" id="OX465079">
    <property type="protein sequence ID" value="CAI9274899.1"/>
    <property type="molecule type" value="Genomic_DNA"/>
</dbReference>
<gene>
    <name evidence="2" type="ORF">LSALG_LOCUS14947</name>
</gene>
<name>A0AA36DX79_LACSI</name>
<keyword evidence="1" id="KW-1133">Transmembrane helix</keyword>
<feature type="transmembrane region" description="Helical" evidence="1">
    <location>
        <begin position="14"/>
        <end position="34"/>
    </location>
</feature>
<keyword evidence="3" id="KW-1185">Reference proteome</keyword>
<reference evidence="2" key="1">
    <citation type="submission" date="2023-04" db="EMBL/GenBank/DDBJ databases">
        <authorList>
            <person name="Vijverberg K."/>
            <person name="Xiong W."/>
            <person name="Schranz E."/>
        </authorList>
    </citation>
    <scope>NUCLEOTIDE SEQUENCE</scope>
</reference>
<dbReference type="AlphaFoldDB" id="A0AA36DX79"/>
<keyword evidence="1" id="KW-0812">Transmembrane</keyword>
<organism evidence="2 3">
    <name type="scientific">Lactuca saligna</name>
    <name type="common">Willowleaf lettuce</name>
    <dbReference type="NCBI Taxonomy" id="75948"/>
    <lineage>
        <taxon>Eukaryota</taxon>
        <taxon>Viridiplantae</taxon>
        <taxon>Streptophyta</taxon>
        <taxon>Embryophyta</taxon>
        <taxon>Tracheophyta</taxon>
        <taxon>Spermatophyta</taxon>
        <taxon>Magnoliopsida</taxon>
        <taxon>eudicotyledons</taxon>
        <taxon>Gunneridae</taxon>
        <taxon>Pentapetalae</taxon>
        <taxon>asterids</taxon>
        <taxon>campanulids</taxon>
        <taxon>Asterales</taxon>
        <taxon>Asteraceae</taxon>
        <taxon>Cichorioideae</taxon>
        <taxon>Cichorieae</taxon>
        <taxon>Lactucinae</taxon>
        <taxon>Lactuca</taxon>
    </lineage>
</organism>
<evidence type="ECO:0000313" key="2">
    <source>
        <dbReference type="EMBL" id="CAI9274899.1"/>
    </source>
</evidence>
<dbReference type="Proteomes" id="UP001177003">
    <property type="component" value="Chromosome 3"/>
</dbReference>
<protein>
    <submittedName>
        <fullName evidence="2">Uncharacterized protein</fullName>
    </submittedName>
</protein>
<proteinExistence type="predicted"/>
<evidence type="ECO:0000256" key="1">
    <source>
        <dbReference type="SAM" id="Phobius"/>
    </source>
</evidence>